<evidence type="ECO:0000313" key="4">
    <source>
        <dbReference type="Proteomes" id="UP000058114"/>
    </source>
</evidence>
<feature type="transmembrane region" description="Helical" evidence="1">
    <location>
        <begin position="74"/>
        <end position="94"/>
    </location>
</feature>
<keyword evidence="1" id="KW-1133">Transmembrane helix</keyword>
<evidence type="ECO:0000313" key="3">
    <source>
        <dbReference type="EMBL" id="MBZ6066804.1"/>
    </source>
</evidence>
<dbReference type="Proteomes" id="UP000774958">
    <property type="component" value="Unassembled WGS sequence"/>
</dbReference>
<name>A0A0S2SNY5_9GAMM</name>
<dbReference type="EMBL" id="CP013067">
    <property type="protein sequence ID" value="ALP43388.1"/>
    <property type="molecule type" value="Genomic_DNA"/>
</dbReference>
<feature type="transmembrane region" description="Helical" evidence="1">
    <location>
        <begin position="21"/>
        <end position="41"/>
    </location>
</feature>
<evidence type="ECO:0000313" key="2">
    <source>
        <dbReference type="EMBL" id="ALP43388.1"/>
    </source>
</evidence>
<dbReference type="AlphaFoldDB" id="A0A0S2SNY5"/>
<dbReference type="Pfam" id="PF09600">
    <property type="entry name" value="Cyd_oper_YbgE"/>
    <property type="match status" value="1"/>
</dbReference>
<sequence length="102" mass="11301">MSNALLARLYAPLWRQPWQGLLLVAAVLLAVAILQASHLVAANTSGLGHWVAPLLMWAVCAGFINGMGFHPRSVVARLLLCPWLAWPLILWGLWLTRTYFIA</sequence>
<evidence type="ECO:0000256" key="1">
    <source>
        <dbReference type="SAM" id="Phobius"/>
    </source>
</evidence>
<reference evidence="2 4" key="2">
    <citation type="journal article" date="2016" name="Genome Announc.">
        <title>Complete Genome Sequence of the Highly Virulent Aeromonas schubertii Strain WL1483, Isolated from Diseased Snakehead Fish (Channa argus) in China.</title>
        <authorList>
            <person name="Liu L."/>
            <person name="Li N."/>
            <person name="Zhang D."/>
            <person name="Fu X."/>
            <person name="Shi C."/>
            <person name="Lin Q."/>
            <person name="Hao G."/>
        </authorList>
    </citation>
    <scope>NUCLEOTIDE SEQUENCE [LARGE SCALE GENOMIC DNA]</scope>
    <source>
        <strain evidence="2 4">WL1483</strain>
    </source>
</reference>
<proteinExistence type="predicted"/>
<accession>A0A0S2SNY5</accession>
<dbReference type="PATRIC" id="fig|652.5.peg.3287"/>
<dbReference type="Proteomes" id="UP000058114">
    <property type="component" value="Chromosome"/>
</dbReference>
<keyword evidence="1" id="KW-0812">Transmembrane</keyword>
<protein>
    <submittedName>
        <fullName evidence="3">Cyd operon YbgE family protein</fullName>
    </submittedName>
    <submittedName>
        <fullName evidence="2">Protein YbgE</fullName>
    </submittedName>
</protein>
<keyword evidence="5" id="KW-1185">Reference proteome</keyword>
<dbReference type="RefSeq" id="WP_082177994.1">
    <property type="nucleotide sequence ID" value="NZ_CDDB01000052.1"/>
</dbReference>
<feature type="transmembrane region" description="Helical" evidence="1">
    <location>
        <begin position="47"/>
        <end position="67"/>
    </location>
</feature>
<reference evidence="3 5" key="3">
    <citation type="submission" date="2021-09" db="EMBL/GenBank/DDBJ databases">
        <title>Aeromonas schubertii isolated from Asian sea bass.</title>
        <authorList>
            <person name="Pinpimai K."/>
        </authorList>
    </citation>
    <scope>NUCLEOTIDE SEQUENCE [LARGE SCALE GENOMIC DNA]</scope>
    <source>
        <strain evidence="3 5">CHULA2021a</strain>
    </source>
</reference>
<gene>
    <name evidence="2" type="primary">ybgE</name>
    <name evidence="3" type="ORF">LA374_11360</name>
    <name evidence="2" type="ORF">WL1483_3969</name>
</gene>
<keyword evidence="1" id="KW-0472">Membrane</keyword>
<dbReference type="EMBL" id="JAIRBT010000013">
    <property type="protein sequence ID" value="MBZ6066804.1"/>
    <property type="molecule type" value="Genomic_DNA"/>
</dbReference>
<organism evidence="2 4">
    <name type="scientific">Aeromonas schubertii</name>
    <dbReference type="NCBI Taxonomy" id="652"/>
    <lineage>
        <taxon>Bacteria</taxon>
        <taxon>Pseudomonadati</taxon>
        <taxon>Pseudomonadota</taxon>
        <taxon>Gammaproteobacteria</taxon>
        <taxon>Aeromonadales</taxon>
        <taxon>Aeromonadaceae</taxon>
        <taxon>Aeromonas</taxon>
    </lineage>
</organism>
<reference evidence="4" key="1">
    <citation type="submission" date="2015-10" db="EMBL/GenBank/DDBJ databases">
        <title>Complete Genome Sequence of Aeromonas schubertii strain WL1483.</title>
        <authorList>
            <person name="Liu L."/>
        </authorList>
    </citation>
    <scope>NUCLEOTIDE SEQUENCE [LARGE SCALE GENOMIC DNA]</scope>
    <source>
        <strain evidence="4">WL1483</strain>
    </source>
</reference>
<evidence type="ECO:0000313" key="5">
    <source>
        <dbReference type="Proteomes" id="UP000774958"/>
    </source>
</evidence>
<dbReference type="InterPro" id="IPR011846">
    <property type="entry name" value="Cyd_oper_YbgE"/>
</dbReference>
<dbReference type="KEGG" id="asr:WL1483_3969"/>